<dbReference type="EMBL" id="OX451737">
    <property type="protein sequence ID" value="CAI8599548.1"/>
    <property type="molecule type" value="Genomic_DNA"/>
</dbReference>
<sequence length="140" mass="16084">MEEKLWEWDNAYNESQKLLQSLQKDEKMGGKDEKEVLELTEKAVSTSGVYFERVMEHVLFLYPNLGLSPVNFLKVVGGDKLVDEEVIVSLKLRNPASVETAQRDSLNSISFLIIMINLQKNTHNFHYVTHFTQLQPSISI</sequence>
<name>A0AAV0ZRD3_VICFA</name>
<gene>
    <name evidence="1" type="ORF">VFH_II180000</name>
</gene>
<dbReference type="AlphaFoldDB" id="A0AAV0ZRD3"/>
<organism evidence="1 2">
    <name type="scientific">Vicia faba</name>
    <name type="common">Broad bean</name>
    <name type="synonym">Faba vulgaris</name>
    <dbReference type="NCBI Taxonomy" id="3906"/>
    <lineage>
        <taxon>Eukaryota</taxon>
        <taxon>Viridiplantae</taxon>
        <taxon>Streptophyta</taxon>
        <taxon>Embryophyta</taxon>
        <taxon>Tracheophyta</taxon>
        <taxon>Spermatophyta</taxon>
        <taxon>Magnoliopsida</taxon>
        <taxon>eudicotyledons</taxon>
        <taxon>Gunneridae</taxon>
        <taxon>Pentapetalae</taxon>
        <taxon>rosids</taxon>
        <taxon>fabids</taxon>
        <taxon>Fabales</taxon>
        <taxon>Fabaceae</taxon>
        <taxon>Papilionoideae</taxon>
        <taxon>50 kb inversion clade</taxon>
        <taxon>NPAAA clade</taxon>
        <taxon>Hologalegina</taxon>
        <taxon>IRL clade</taxon>
        <taxon>Fabeae</taxon>
        <taxon>Vicia</taxon>
    </lineage>
</organism>
<dbReference type="Proteomes" id="UP001157006">
    <property type="component" value="Chromosome 2"/>
</dbReference>
<evidence type="ECO:0000313" key="2">
    <source>
        <dbReference type="Proteomes" id="UP001157006"/>
    </source>
</evidence>
<protein>
    <submittedName>
        <fullName evidence="1">Uncharacterized protein</fullName>
    </submittedName>
</protein>
<reference evidence="1 2" key="1">
    <citation type="submission" date="2023-01" db="EMBL/GenBank/DDBJ databases">
        <authorList>
            <person name="Kreplak J."/>
        </authorList>
    </citation>
    <scope>NUCLEOTIDE SEQUENCE [LARGE SCALE GENOMIC DNA]</scope>
</reference>
<keyword evidence="2" id="KW-1185">Reference proteome</keyword>
<evidence type="ECO:0000313" key="1">
    <source>
        <dbReference type="EMBL" id="CAI8599548.1"/>
    </source>
</evidence>
<accession>A0AAV0ZRD3</accession>
<proteinExistence type="predicted"/>